<evidence type="ECO:0000313" key="1">
    <source>
        <dbReference type="EMBL" id="TMP76776.1"/>
    </source>
</evidence>
<organism evidence="1 2">
    <name type="scientific">Pseudoalteromonas ruthenica</name>
    <dbReference type="NCBI Taxonomy" id="151081"/>
    <lineage>
        <taxon>Bacteria</taxon>
        <taxon>Pseudomonadati</taxon>
        <taxon>Pseudomonadota</taxon>
        <taxon>Gammaproteobacteria</taxon>
        <taxon>Alteromonadales</taxon>
        <taxon>Pseudoalteromonadaceae</taxon>
        <taxon>Pseudoalteromonas</taxon>
    </lineage>
</organism>
<name>A0A5S3YN18_9GAMM</name>
<protein>
    <submittedName>
        <fullName evidence="1">PilZ domain-containing protein</fullName>
    </submittedName>
</protein>
<evidence type="ECO:0000313" key="2">
    <source>
        <dbReference type="Proteomes" id="UP000305874"/>
    </source>
</evidence>
<dbReference type="AlphaFoldDB" id="A0A5S3YN18"/>
<comment type="caution">
    <text evidence="1">The sequence shown here is derived from an EMBL/GenBank/DDBJ whole genome shotgun (WGS) entry which is preliminary data.</text>
</comment>
<sequence>ENFIEEHLNEAFRHTSRQDKPLKYTVFVRFDCMKEQLSEAIKSQCIAYDEPIDPLYLFLKKAVKKDMLFVFHLHISKTGRPDTDYLANELKYVSHYALH</sequence>
<dbReference type="Proteomes" id="UP000305874">
    <property type="component" value="Unassembled WGS sequence"/>
</dbReference>
<feature type="non-terminal residue" evidence="1">
    <location>
        <position position="99"/>
    </location>
</feature>
<dbReference type="EMBL" id="PNCG01000536">
    <property type="protein sequence ID" value="TMP76776.1"/>
    <property type="molecule type" value="Genomic_DNA"/>
</dbReference>
<proteinExistence type="predicted"/>
<reference evidence="2" key="2">
    <citation type="submission" date="2019-06" db="EMBL/GenBank/DDBJ databases">
        <title>Co-occurence of chitin degradation, pigmentation and bioactivity in marine Pseudoalteromonas.</title>
        <authorList>
            <person name="Sonnenschein E.C."/>
            <person name="Bech P.K."/>
        </authorList>
    </citation>
    <scope>NUCLEOTIDE SEQUENCE [LARGE SCALE GENOMIC DNA]</scope>
    <source>
        <strain evidence="2">S2897</strain>
    </source>
</reference>
<accession>A0A5S3YN18</accession>
<reference evidence="1 2" key="1">
    <citation type="submission" date="2017-12" db="EMBL/GenBank/DDBJ databases">
        <authorList>
            <person name="Paulsen S."/>
            <person name="Gram L.K."/>
        </authorList>
    </citation>
    <scope>NUCLEOTIDE SEQUENCE [LARGE SCALE GENOMIC DNA]</scope>
    <source>
        <strain evidence="1 2">S2897</strain>
    </source>
</reference>
<gene>
    <name evidence="1" type="ORF">CWC05_21360</name>
</gene>
<feature type="non-terminal residue" evidence="1">
    <location>
        <position position="1"/>
    </location>
</feature>